<feature type="region of interest" description="Disordered" evidence="7">
    <location>
        <begin position="371"/>
        <end position="390"/>
    </location>
</feature>
<evidence type="ECO:0000256" key="8">
    <source>
        <dbReference type="SAM" id="Phobius"/>
    </source>
</evidence>
<dbReference type="InterPro" id="IPR002259">
    <property type="entry name" value="Eqnu_transpt"/>
</dbReference>
<comment type="subcellular location">
    <subcellularLocation>
        <location evidence="1">Membrane</location>
        <topology evidence="1">Multi-pass membrane protein</topology>
    </subcellularLocation>
</comment>
<feature type="transmembrane region" description="Helical" evidence="8">
    <location>
        <begin position="525"/>
        <end position="545"/>
    </location>
</feature>
<reference evidence="9" key="1">
    <citation type="submission" date="2021-01" db="EMBL/GenBank/DDBJ databases">
        <authorList>
            <person name="Corre E."/>
            <person name="Pelletier E."/>
            <person name="Niang G."/>
            <person name="Scheremetjew M."/>
            <person name="Finn R."/>
            <person name="Kale V."/>
            <person name="Holt S."/>
            <person name="Cochrane G."/>
            <person name="Meng A."/>
            <person name="Brown T."/>
            <person name="Cohen L."/>
        </authorList>
    </citation>
    <scope>NUCLEOTIDE SEQUENCE</scope>
    <source>
        <strain evidence="9">MM31A-1</strain>
    </source>
</reference>
<accession>A0A7S3PZL8</accession>
<gene>
    <name evidence="9" type="ORF">CDEB00056_LOCUS5865</name>
</gene>
<feature type="region of interest" description="Disordered" evidence="7">
    <location>
        <begin position="124"/>
        <end position="148"/>
    </location>
</feature>
<feature type="region of interest" description="Disordered" evidence="7">
    <location>
        <begin position="1"/>
        <end position="44"/>
    </location>
</feature>
<feature type="transmembrane region" description="Helical" evidence="8">
    <location>
        <begin position="418"/>
        <end position="441"/>
    </location>
</feature>
<feature type="compositionally biased region" description="Basic and acidic residues" evidence="7">
    <location>
        <begin position="124"/>
        <end position="136"/>
    </location>
</feature>
<dbReference type="EMBL" id="HBIO01007774">
    <property type="protein sequence ID" value="CAE0461024.1"/>
    <property type="molecule type" value="Transcribed_RNA"/>
</dbReference>
<feature type="transmembrane region" description="Helical" evidence="8">
    <location>
        <begin position="557"/>
        <end position="581"/>
    </location>
</feature>
<evidence type="ECO:0000256" key="5">
    <source>
        <dbReference type="ARBA" id="ARBA00022989"/>
    </source>
</evidence>
<evidence type="ECO:0000256" key="7">
    <source>
        <dbReference type="SAM" id="MobiDB-lite"/>
    </source>
</evidence>
<evidence type="ECO:0000256" key="2">
    <source>
        <dbReference type="ARBA" id="ARBA00007965"/>
    </source>
</evidence>
<dbReference type="PANTHER" id="PTHR10332">
    <property type="entry name" value="EQUILIBRATIVE NUCLEOSIDE TRANSPORTER"/>
    <property type="match status" value="1"/>
</dbReference>
<dbReference type="GO" id="GO:0005337">
    <property type="term" value="F:nucleoside transmembrane transporter activity"/>
    <property type="evidence" value="ECO:0007669"/>
    <property type="project" value="InterPro"/>
</dbReference>
<feature type="transmembrane region" description="Helical" evidence="8">
    <location>
        <begin position="95"/>
        <end position="113"/>
    </location>
</feature>
<evidence type="ECO:0000313" key="9">
    <source>
        <dbReference type="EMBL" id="CAE0461024.1"/>
    </source>
</evidence>
<feature type="transmembrane region" description="Helical" evidence="8">
    <location>
        <begin position="309"/>
        <end position="330"/>
    </location>
</feature>
<feature type="transmembrane region" description="Helical" evidence="8">
    <location>
        <begin position="593"/>
        <end position="616"/>
    </location>
</feature>
<proteinExistence type="inferred from homology"/>
<evidence type="ECO:0000256" key="4">
    <source>
        <dbReference type="ARBA" id="ARBA00022692"/>
    </source>
</evidence>
<dbReference type="Pfam" id="PF01733">
    <property type="entry name" value="Nucleoside_tran"/>
    <property type="match status" value="1"/>
</dbReference>
<evidence type="ECO:0008006" key="10">
    <source>
        <dbReference type="Google" id="ProtNLM"/>
    </source>
</evidence>
<keyword evidence="3" id="KW-0813">Transport</keyword>
<keyword evidence="6 8" id="KW-0472">Membrane</keyword>
<feature type="transmembrane region" description="Helical" evidence="8">
    <location>
        <begin position="453"/>
        <end position="474"/>
    </location>
</feature>
<evidence type="ECO:0000256" key="6">
    <source>
        <dbReference type="ARBA" id="ARBA00023136"/>
    </source>
</evidence>
<feature type="transmembrane region" description="Helical" evidence="8">
    <location>
        <begin position="248"/>
        <end position="267"/>
    </location>
</feature>
<evidence type="ECO:0000256" key="3">
    <source>
        <dbReference type="ARBA" id="ARBA00022448"/>
    </source>
</evidence>
<dbReference type="AlphaFoldDB" id="A0A7S3PZL8"/>
<keyword evidence="5 8" id="KW-1133">Transmembrane helix</keyword>
<feature type="compositionally biased region" description="Polar residues" evidence="7">
    <location>
        <begin position="11"/>
        <end position="28"/>
    </location>
</feature>
<feature type="transmembrane region" description="Helical" evidence="8">
    <location>
        <begin position="177"/>
        <end position="196"/>
    </location>
</feature>
<name>A0A7S3PZL8_9STRA</name>
<dbReference type="PANTHER" id="PTHR10332:SF10">
    <property type="entry name" value="EQUILIBRATIVE NUCLEOSIDE TRANSPORTER 4"/>
    <property type="match status" value="1"/>
</dbReference>
<organism evidence="9">
    <name type="scientific">Chaetoceros debilis</name>
    <dbReference type="NCBI Taxonomy" id="122233"/>
    <lineage>
        <taxon>Eukaryota</taxon>
        <taxon>Sar</taxon>
        <taxon>Stramenopiles</taxon>
        <taxon>Ochrophyta</taxon>
        <taxon>Bacillariophyta</taxon>
        <taxon>Coscinodiscophyceae</taxon>
        <taxon>Chaetocerotophycidae</taxon>
        <taxon>Chaetocerotales</taxon>
        <taxon>Chaetocerotaceae</taxon>
        <taxon>Chaetoceros</taxon>
    </lineage>
</organism>
<protein>
    <recommendedName>
        <fullName evidence="10">Nucleoside transporter</fullName>
    </recommendedName>
</protein>
<keyword evidence="4 8" id="KW-0812">Transmembrane</keyword>
<evidence type="ECO:0000256" key="1">
    <source>
        <dbReference type="ARBA" id="ARBA00004141"/>
    </source>
</evidence>
<sequence>MDPCEKDQQAEESGTNSDTNGSPETSATVLPPTIIPPSGSVTSTPTRSILLSDNVLRCLFILMGMGTLLTYNCFISCTDYFTAINSDVNNVSGQMVAYHLSAMFLTTIALLPFSTLDLDLEPKELEGSENSRENYDARGTMKSKDDTKTENTITLKQVPKCLLRSLDNVLSNPIHRVLYGFSFTFLFLLLFLLLYTLPSSSSPPSSLSPGIIPLNIFSTFVGIADATSSSGVYAVASSPFYTRTRQPIFASAATFGAALSGFIVSLLRLATRIIYNTDIEIDTDIISSTGTDVDVDVFAMESLKRGADLLIWLAFGFVIMLIGAVLLVMVDLGKRRDRNSAVIETALALAHDVERKENEGKALNIRRNEQDGYEKDGDCNAPGEASSISTSTGRSRINALMTVYLSTLKITWKPTLSAFLNFFMTLSLFPGVVVSIPSAAAAAETKDSLSFNAWMPIVLITMFNFSDCAGRFVLGFESWWPFQILITLQESKEYGHGQNDRQHLQGDLQQGHRHGHQKYLYYNKLVWYPTLGRIIFYPLLALCILPSHPRPLLHNDILSCILLLFFGASNGFIHCANFTLAPTMVNTREKKNATSILLLIAIYSGLCLGAYFGLVVEKMIRLIDS</sequence>
<feature type="transmembrane region" description="Helical" evidence="8">
    <location>
        <begin position="55"/>
        <end position="75"/>
    </location>
</feature>
<dbReference type="GO" id="GO:0005886">
    <property type="term" value="C:plasma membrane"/>
    <property type="evidence" value="ECO:0007669"/>
    <property type="project" value="TreeGrafter"/>
</dbReference>
<comment type="similarity">
    <text evidence="2">Belongs to the SLC29A/ENT transporter (TC 2.A.57) family.</text>
</comment>
<feature type="transmembrane region" description="Helical" evidence="8">
    <location>
        <begin position="216"/>
        <end position="236"/>
    </location>
</feature>